<evidence type="ECO:0008006" key="3">
    <source>
        <dbReference type="Google" id="ProtNLM"/>
    </source>
</evidence>
<proteinExistence type="predicted"/>
<dbReference type="AlphaFoldDB" id="A0A6I2UDE3"/>
<comment type="caution">
    <text evidence="1">The sequence shown here is derived from an EMBL/GenBank/DDBJ whole genome shotgun (WGS) entry which is preliminary data.</text>
</comment>
<accession>A0A6I2UDE3</accession>
<name>A0A6I2UDE3_9FIRM</name>
<reference evidence="1 2" key="1">
    <citation type="submission" date="2019-08" db="EMBL/GenBank/DDBJ databases">
        <title>In-depth cultivation of the pig gut microbiome towards novel bacterial diversity and tailored functional studies.</title>
        <authorList>
            <person name="Wylensek D."/>
            <person name="Hitch T.C.A."/>
            <person name="Clavel T."/>
        </authorList>
    </citation>
    <scope>NUCLEOTIDE SEQUENCE [LARGE SCALE GENOMIC DNA]</scope>
    <source>
        <strain evidence="1 2">WCA3-601-WT-6J</strain>
    </source>
</reference>
<evidence type="ECO:0000313" key="1">
    <source>
        <dbReference type="EMBL" id="MST93440.1"/>
    </source>
</evidence>
<dbReference type="EMBL" id="VUNJ01000027">
    <property type="protein sequence ID" value="MST93440.1"/>
    <property type="molecule type" value="Genomic_DNA"/>
</dbReference>
<evidence type="ECO:0000313" key="2">
    <source>
        <dbReference type="Proteomes" id="UP000431913"/>
    </source>
</evidence>
<dbReference type="Proteomes" id="UP000431913">
    <property type="component" value="Unassembled WGS sequence"/>
</dbReference>
<sequence length="87" mass="9855">MPYTEITGVEWRDVFDKGSRTWGTGTGKISSGTFTNDEFGAYRLYLHNRVRCAVVVRHGADETTVFNGETEEKTKEVYEELASRAKT</sequence>
<organism evidence="1 2">
    <name type="scientific">Ruthenibacterium lactatiformans</name>
    <dbReference type="NCBI Taxonomy" id="1550024"/>
    <lineage>
        <taxon>Bacteria</taxon>
        <taxon>Bacillati</taxon>
        <taxon>Bacillota</taxon>
        <taxon>Clostridia</taxon>
        <taxon>Eubacteriales</taxon>
        <taxon>Oscillospiraceae</taxon>
        <taxon>Ruthenibacterium</taxon>
    </lineage>
</organism>
<gene>
    <name evidence="1" type="ORF">FYJ76_16120</name>
</gene>
<protein>
    <recommendedName>
        <fullName evidence="3">Bacterial Pleckstrin homology domain-containing protein</fullName>
    </recommendedName>
</protein>